<dbReference type="Pfam" id="PF03140">
    <property type="entry name" value="DUF247"/>
    <property type="match status" value="1"/>
</dbReference>
<dbReference type="EMBL" id="JACEFO010003041">
    <property type="protein sequence ID" value="KAF8644935.1"/>
    <property type="molecule type" value="Genomic_DNA"/>
</dbReference>
<keyword evidence="2" id="KW-1185">Reference proteome</keyword>
<dbReference type="PANTHER" id="PTHR31549">
    <property type="entry name" value="PROTEIN, PUTATIVE (DUF247)-RELATED-RELATED"/>
    <property type="match status" value="1"/>
</dbReference>
<comment type="caution">
    <text evidence="1">The sequence shown here is derived from an EMBL/GenBank/DDBJ whole genome shotgun (WGS) entry which is preliminary data.</text>
</comment>
<gene>
    <name evidence="1" type="ORF">HU200_066284</name>
</gene>
<organism evidence="1 2">
    <name type="scientific">Digitaria exilis</name>
    <dbReference type="NCBI Taxonomy" id="1010633"/>
    <lineage>
        <taxon>Eukaryota</taxon>
        <taxon>Viridiplantae</taxon>
        <taxon>Streptophyta</taxon>
        <taxon>Embryophyta</taxon>
        <taxon>Tracheophyta</taxon>
        <taxon>Spermatophyta</taxon>
        <taxon>Magnoliopsida</taxon>
        <taxon>Liliopsida</taxon>
        <taxon>Poales</taxon>
        <taxon>Poaceae</taxon>
        <taxon>PACMAD clade</taxon>
        <taxon>Panicoideae</taxon>
        <taxon>Panicodae</taxon>
        <taxon>Paniceae</taxon>
        <taxon>Anthephorinae</taxon>
        <taxon>Digitaria</taxon>
    </lineage>
</organism>
<dbReference type="PANTHER" id="PTHR31549:SF32">
    <property type="match status" value="1"/>
</dbReference>
<dbReference type="Proteomes" id="UP000636709">
    <property type="component" value="Unassembled WGS sequence"/>
</dbReference>
<evidence type="ECO:0000313" key="1">
    <source>
        <dbReference type="EMBL" id="KAF8644935.1"/>
    </source>
</evidence>
<dbReference type="InterPro" id="IPR004158">
    <property type="entry name" value="DUF247_pln"/>
</dbReference>
<dbReference type="OrthoDB" id="1849062at2759"/>
<sequence length="546" mass="60994">MDPSSAAWGQPGEFQLAIWSGAEDAHAWAPAGLPPVVEYSVLTDMFGNTSLQPYLHSSYSAGQQQLALCNYDVVDYGAETVPGVVDYFANAQTQDGDQNASVSAEEHSDDEAMSVFEDVAIAFQDEAPMRKLKMHRFPPNIAQALGKSYTVPRVVAIGPYHHGQEHLMAAEKVKQVSAYHCMISNCSVRQMYEAVVPVADDVRALYDKDVMSRIADDDFRPMMFYDACFLVQFMRYMSDEDTCPATLYDFFESHESDVTHDIMLLENQIPWQVVEAVMGFTPVTLESVIGSWKERLVDRVVIRGGPAVELDPSYEPPHLLGFVRFYLARSSKFTEVADKDEKIKALLDSVPKSKIDALSISVSAIELDEMGINLKANQTAGLAEMELTNKGVFAELSMAPLSLDNTRASWHVNMAALELCTTPDFFDREDATYLDSVACSYLLLLCMLVHREEDVHQLRTKRILQGAGLTDKEVLKFFTSIRNSLRAGLCFGEVMVKIEMSRRRRRILIALYWFVNRNWKTIVGIGSAIGAFASILKTLQSLKGPH</sequence>
<dbReference type="AlphaFoldDB" id="A0A835A278"/>
<proteinExistence type="predicted"/>
<evidence type="ECO:0000313" key="2">
    <source>
        <dbReference type="Proteomes" id="UP000636709"/>
    </source>
</evidence>
<accession>A0A835A278</accession>
<reference evidence="1" key="1">
    <citation type="submission" date="2020-07" db="EMBL/GenBank/DDBJ databases">
        <title>Genome sequence and genetic diversity analysis of an under-domesticated orphan crop, white fonio (Digitaria exilis).</title>
        <authorList>
            <person name="Bennetzen J.L."/>
            <person name="Chen S."/>
            <person name="Ma X."/>
            <person name="Wang X."/>
            <person name="Yssel A.E.J."/>
            <person name="Chaluvadi S.R."/>
            <person name="Johnson M."/>
            <person name="Gangashetty P."/>
            <person name="Hamidou F."/>
            <person name="Sanogo M.D."/>
            <person name="Zwaenepoel A."/>
            <person name="Wallace J."/>
            <person name="Van De Peer Y."/>
            <person name="Van Deynze A."/>
        </authorList>
    </citation>
    <scope>NUCLEOTIDE SEQUENCE</scope>
    <source>
        <tissue evidence="1">Leaves</tissue>
    </source>
</reference>
<protein>
    <submittedName>
        <fullName evidence="1">Uncharacterized protein</fullName>
    </submittedName>
</protein>
<name>A0A835A278_9POAL</name>